<comment type="function">
    <text evidence="1">JanA and janB regulate somatic sex differentiation.</text>
</comment>
<dbReference type="STRING" id="6248.A0A0K0EEC1"/>
<reference evidence="9" key="1">
    <citation type="submission" date="2015-08" db="UniProtKB">
        <authorList>
            <consortium name="WormBaseParasite"/>
        </authorList>
    </citation>
    <scope>IDENTIFICATION</scope>
</reference>
<dbReference type="InterPro" id="IPR007702">
    <property type="entry name" value="Janus"/>
</dbReference>
<dbReference type="PANTHER" id="PTHR12258">
    <property type="entry name" value="JANUS-A/JANUS-B"/>
    <property type="match status" value="1"/>
</dbReference>
<accession>A0A0K0EEC1</accession>
<sequence length="129" mass="14614">MFKRLIYSSKVLMASLSTIKNVDIDPSGIFKYILIEATDKATKESKMIVRGYGDCPYHADILDNVKEKETKDAKFKCVGGGRINHDKDNKNILVYGYSVGYGKADHQISVDILKKEYPDYNITFSNEGY</sequence>
<evidence type="ECO:0000256" key="6">
    <source>
        <dbReference type="PIRSR" id="PIRSR607702-1"/>
    </source>
</evidence>
<dbReference type="AlphaFoldDB" id="A0A0K0EEC1"/>
<dbReference type="PANTHER" id="PTHR12258:SF5">
    <property type="entry name" value="BCDNA.GH02250-RELATED"/>
    <property type="match status" value="1"/>
</dbReference>
<dbReference type="Proteomes" id="UP000035681">
    <property type="component" value="Unplaced"/>
</dbReference>
<keyword evidence="3" id="KW-0221">Differentiation</keyword>
<feature type="binding site" evidence="7">
    <location>
        <position position="31"/>
    </location>
    <ligand>
        <name>substrate</name>
    </ligand>
</feature>
<evidence type="ECO:0000256" key="1">
    <source>
        <dbReference type="ARBA" id="ARBA00002508"/>
    </source>
</evidence>
<evidence type="ECO:0000256" key="7">
    <source>
        <dbReference type="PIRSR" id="PIRSR607702-2"/>
    </source>
</evidence>
<dbReference type="FunFam" id="3.50.20.20:FF:000002">
    <property type="entry name" value="Sex-regulated protein janus-B"/>
    <property type="match status" value="1"/>
</dbReference>
<evidence type="ECO:0000256" key="5">
    <source>
        <dbReference type="ARBA" id="ARBA00068496"/>
    </source>
</evidence>
<organism evidence="9">
    <name type="scientific">Strongyloides stercoralis</name>
    <name type="common">Threadworm</name>
    <dbReference type="NCBI Taxonomy" id="6248"/>
    <lineage>
        <taxon>Eukaryota</taxon>
        <taxon>Metazoa</taxon>
        <taxon>Ecdysozoa</taxon>
        <taxon>Nematoda</taxon>
        <taxon>Chromadorea</taxon>
        <taxon>Rhabditida</taxon>
        <taxon>Tylenchina</taxon>
        <taxon>Panagrolaimomorpha</taxon>
        <taxon>Strongyloidoidea</taxon>
        <taxon>Strongyloididae</taxon>
        <taxon>Strongyloides</taxon>
    </lineage>
</organism>
<dbReference type="GO" id="GO:0101006">
    <property type="term" value="F:protein histidine phosphatase activity"/>
    <property type="evidence" value="ECO:0007669"/>
    <property type="project" value="TreeGrafter"/>
</dbReference>
<dbReference type="SUPFAM" id="SSF143724">
    <property type="entry name" value="PHP14-like"/>
    <property type="match status" value="1"/>
</dbReference>
<evidence type="ECO:0000313" key="9">
    <source>
        <dbReference type="WBParaSite" id="SSTP_0000783300.1"/>
    </source>
</evidence>
<dbReference type="GO" id="GO:0030154">
    <property type="term" value="P:cell differentiation"/>
    <property type="evidence" value="ECO:0007669"/>
    <property type="project" value="UniProtKB-KW"/>
</dbReference>
<dbReference type="WBParaSite" id="SSTP_0000783300.1">
    <property type="protein sequence ID" value="SSTP_0000783300.1"/>
    <property type="gene ID" value="SSTP_0000783300"/>
</dbReference>
<keyword evidence="4" id="KW-0726">Sexual differentiation</keyword>
<name>A0A0K0EEC1_STRER</name>
<dbReference type="GO" id="GO:0007548">
    <property type="term" value="P:sex differentiation"/>
    <property type="evidence" value="ECO:0007669"/>
    <property type="project" value="UniProtKB-KW"/>
</dbReference>
<comment type="similarity">
    <text evidence="2">Belongs to the janus family.</text>
</comment>
<dbReference type="Gene3D" id="3.50.20.20">
    <property type="entry name" value="Janus/Ocnus"/>
    <property type="match status" value="1"/>
</dbReference>
<proteinExistence type="inferred from homology"/>
<dbReference type="WBParaSite" id="TCONS_00009665.p1">
    <property type="protein sequence ID" value="TCONS_00009665.p1"/>
    <property type="gene ID" value="XLOC_007440"/>
</dbReference>
<dbReference type="GO" id="GO:0005829">
    <property type="term" value="C:cytosol"/>
    <property type="evidence" value="ECO:0007669"/>
    <property type="project" value="TreeGrafter"/>
</dbReference>
<dbReference type="Pfam" id="PF05005">
    <property type="entry name" value="Ocnus"/>
    <property type="match status" value="1"/>
</dbReference>
<evidence type="ECO:0000313" key="8">
    <source>
        <dbReference type="Proteomes" id="UP000035681"/>
    </source>
</evidence>
<dbReference type="InterPro" id="IPR038596">
    <property type="entry name" value="Janus_sf"/>
</dbReference>
<evidence type="ECO:0000256" key="3">
    <source>
        <dbReference type="ARBA" id="ARBA00022782"/>
    </source>
</evidence>
<feature type="active site" description="Proton acceptor" evidence="6">
    <location>
        <position position="58"/>
    </location>
</feature>
<protein>
    <recommendedName>
        <fullName evidence="5">Sex-regulated protein janus-B</fullName>
    </recommendedName>
</protein>
<evidence type="ECO:0000256" key="4">
    <source>
        <dbReference type="ARBA" id="ARBA00022928"/>
    </source>
</evidence>
<evidence type="ECO:0000256" key="2">
    <source>
        <dbReference type="ARBA" id="ARBA00010971"/>
    </source>
</evidence>
<keyword evidence="8" id="KW-1185">Reference proteome</keyword>